<keyword evidence="6" id="KW-1185">Reference proteome</keyword>
<protein>
    <recommendedName>
        <fullName evidence="4">Cyclin-like domain-containing protein</fullName>
    </recommendedName>
</protein>
<dbReference type="InterPro" id="IPR031658">
    <property type="entry name" value="Cyclin_C_2"/>
</dbReference>
<comment type="caution">
    <text evidence="5">The sequence shown here is derived from an EMBL/GenBank/DDBJ whole genome shotgun (WGS) entry which is preliminary data.</text>
</comment>
<dbReference type="Gene3D" id="1.10.472.10">
    <property type="entry name" value="Cyclin-like"/>
    <property type="match status" value="2"/>
</dbReference>
<comment type="similarity">
    <text evidence="2">Belongs to the cyclin family.</text>
</comment>
<dbReference type="GO" id="GO:0016538">
    <property type="term" value="F:cyclin-dependent protein serine/threonine kinase regulator activity"/>
    <property type="evidence" value="ECO:0007669"/>
    <property type="project" value="InterPro"/>
</dbReference>
<feature type="region of interest" description="Disordered" evidence="3">
    <location>
        <begin position="301"/>
        <end position="334"/>
    </location>
</feature>
<accession>A0A8H7UFV7</accession>
<dbReference type="Proteomes" id="UP000612746">
    <property type="component" value="Unassembled WGS sequence"/>
</dbReference>
<name>A0A8H7UFV7_9FUNG</name>
<organism evidence="5 6">
    <name type="scientific">Umbelopsis vinacea</name>
    <dbReference type="NCBI Taxonomy" id="44442"/>
    <lineage>
        <taxon>Eukaryota</taxon>
        <taxon>Fungi</taxon>
        <taxon>Fungi incertae sedis</taxon>
        <taxon>Mucoromycota</taxon>
        <taxon>Mucoromycotina</taxon>
        <taxon>Umbelopsidomycetes</taxon>
        <taxon>Umbelopsidales</taxon>
        <taxon>Umbelopsidaceae</taxon>
        <taxon>Umbelopsis</taxon>
    </lineage>
</organism>
<dbReference type="GO" id="GO:0006357">
    <property type="term" value="P:regulation of transcription by RNA polymerase II"/>
    <property type="evidence" value="ECO:0007669"/>
    <property type="project" value="InterPro"/>
</dbReference>
<evidence type="ECO:0000256" key="2">
    <source>
        <dbReference type="RuleBase" id="RU000383"/>
    </source>
</evidence>
<dbReference type="InterPro" id="IPR036915">
    <property type="entry name" value="Cyclin-like_sf"/>
</dbReference>
<dbReference type="CDD" id="cd20525">
    <property type="entry name" value="CYCLIN_CCNH_rpt2"/>
    <property type="match status" value="1"/>
</dbReference>
<dbReference type="CDD" id="cd20524">
    <property type="entry name" value="CYCLIN_CCNH_rpt1"/>
    <property type="match status" value="1"/>
</dbReference>
<dbReference type="AlphaFoldDB" id="A0A8H7UFV7"/>
<reference evidence="5" key="1">
    <citation type="submission" date="2020-12" db="EMBL/GenBank/DDBJ databases">
        <title>Metabolic potential, ecology and presence of endohyphal bacteria is reflected in genomic diversity of Mucoromycotina.</title>
        <authorList>
            <person name="Muszewska A."/>
            <person name="Okrasinska A."/>
            <person name="Steczkiewicz K."/>
            <person name="Drgas O."/>
            <person name="Orlowska M."/>
            <person name="Perlinska-Lenart U."/>
            <person name="Aleksandrzak-Piekarczyk T."/>
            <person name="Szatraj K."/>
            <person name="Zielenkiewicz U."/>
            <person name="Pilsyk S."/>
            <person name="Malc E."/>
            <person name="Mieczkowski P."/>
            <person name="Kruszewska J.S."/>
            <person name="Biernat P."/>
            <person name="Pawlowska J."/>
        </authorList>
    </citation>
    <scope>NUCLEOTIDE SEQUENCE</scope>
    <source>
        <strain evidence="5">WA0000051536</strain>
    </source>
</reference>
<proteinExistence type="inferred from homology"/>
<dbReference type="InterPro" id="IPR013763">
    <property type="entry name" value="Cyclin-like_dom"/>
</dbReference>
<dbReference type="InterPro" id="IPR043198">
    <property type="entry name" value="Cyclin/Ssn8"/>
</dbReference>
<dbReference type="SMART" id="SM00385">
    <property type="entry name" value="CYCLIN"/>
    <property type="match status" value="1"/>
</dbReference>
<dbReference type="EMBL" id="JAEPRA010000006">
    <property type="protein sequence ID" value="KAG2184236.1"/>
    <property type="molecule type" value="Genomic_DNA"/>
</dbReference>
<dbReference type="SUPFAM" id="SSF47954">
    <property type="entry name" value="Cyclin-like"/>
    <property type="match status" value="2"/>
</dbReference>
<feature type="domain" description="Cyclin-like" evidence="4">
    <location>
        <begin position="92"/>
        <end position="174"/>
    </location>
</feature>
<evidence type="ECO:0000259" key="4">
    <source>
        <dbReference type="SMART" id="SM00385"/>
    </source>
</evidence>
<feature type="compositionally biased region" description="Basic and acidic residues" evidence="3">
    <location>
        <begin position="316"/>
        <end position="334"/>
    </location>
</feature>
<evidence type="ECO:0000313" key="5">
    <source>
        <dbReference type="EMBL" id="KAG2184236.1"/>
    </source>
</evidence>
<evidence type="ECO:0000256" key="1">
    <source>
        <dbReference type="ARBA" id="ARBA00023127"/>
    </source>
</evidence>
<dbReference type="Pfam" id="PF00134">
    <property type="entry name" value="Cyclin_N"/>
    <property type="match status" value="1"/>
</dbReference>
<evidence type="ECO:0000313" key="6">
    <source>
        <dbReference type="Proteomes" id="UP000612746"/>
    </source>
</evidence>
<gene>
    <name evidence="5" type="ORF">INT44_009251</name>
</gene>
<dbReference type="InterPro" id="IPR006671">
    <property type="entry name" value="Cyclin_N"/>
</dbReference>
<evidence type="ECO:0000256" key="3">
    <source>
        <dbReference type="SAM" id="MobiDB-lite"/>
    </source>
</evidence>
<dbReference type="PANTHER" id="PTHR10026">
    <property type="entry name" value="CYCLIN"/>
    <property type="match status" value="1"/>
</dbReference>
<sequence>MATTGDSTLTGENPASGALPLLYEQSSQFRHWRFSHAQLHDIRDTANATAVERVKTNYDQELEASKDSSNSKDTLQFLNVDEELSLCIFYESRLQTMCKMVRLPDVVMYTAVMYMKRFFLNNTVMDYHPKDVLYTCLFLATKAENERLSIDEFCQRLRVPSADSVLNLEFIVSQGLKFEYCIYHPYRAAYGLYLDLQDKSVISEMKSLKSLYNKAQAIISKLVLTDVPFIYQPSQIALAAFMVADSEPTIEESINRYIDLRFADQKTMLITIKDDIAGVLSKFKLVTTDEAKTIDRRLRSCANPAKNPDSSIYKKRQAEREKADEEKRVKKLKERELSRESLNDVVVAVDNESDD</sequence>
<keyword evidence="1 2" id="KW-0195">Cyclin</keyword>
<dbReference type="Pfam" id="PF16899">
    <property type="entry name" value="Cyclin_C_2"/>
    <property type="match status" value="1"/>
</dbReference>
<dbReference type="OrthoDB" id="340962at2759"/>